<proteinExistence type="predicted"/>
<feature type="region of interest" description="Disordered" evidence="1">
    <location>
        <begin position="162"/>
        <end position="183"/>
    </location>
</feature>
<gene>
    <name evidence="2" type="ORF">M421DRAFT_342596</name>
</gene>
<dbReference type="Proteomes" id="UP000800082">
    <property type="component" value="Unassembled WGS sequence"/>
</dbReference>
<reference evidence="2" key="1">
    <citation type="journal article" date="2020" name="Stud. Mycol.">
        <title>101 Dothideomycetes genomes: a test case for predicting lifestyles and emergence of pathogens.</title>
        <authorList>
            <person name="Haridas S."/>
            <person name="Albert R."/>
            <person name="Binder M."/>
            <person name="Bloem J."/>
            <person name="Labutti K."/>
            <person name="Salamov A."/>
            <person name="Andreopoulos B."/>
            <person name="Baker S."/>
            <person name="Barry K."/>
            <person name="Bills G."/>
            <person name="Bluhm B."/>
            <person name="Cannon C."/>
            <person name="Castanera R."/>
            <person name="Culley D."/>
            <person name="Daum C."/>
            <person name="Ezra D."/>
            <person name="Gonzalez J."/>
            <person name="Henrissat B."/>
            <person name="Kuo A."/>
            <person name="Liang C."/>
            <person name="Lipzen A."/>
            <person name="Lutzoni F."/>
            <person name="Magnuson J."/>
            <person name="Mondo S."/>
            <person name="Nolan M."/>
            <person name="Ohm R."/>
            <person name="Pangilinan J."/>
            <person name="Park H.-J."/>
            <person name="Ramirez L."/>
            <person name="Alfaro M."/>
            <person name="Sun H."/>
            <person name="Tritt A."/>
            <person name="Yoshinaga Y."/>
            <person name="Zwiers L.-H."/>
            <person name="Turgeon B."/>
            <person name="Goodwin S."/>
            <person name="Spatafora J."/>
            <person name="Crous P."/>
            <person name="Grigoriev I."/>
        </authorList>
    </citation>
    <scope>NUCLEOTIDE SEQUENCE</scope>
    <source>
        <strain evidence="2">CBS 183.55</strain>
    </source>
</reference>
<evidence type="ECO:0000313" key="3">
    <source>
        <dbReference type="Proteomes" id="UP000800082"/>
    </source>
</evidence>
<evidence type="ECO:0000256" key="1">
    <source>
        <dbReference type="SAM" id="MobiDB-lite"/>
    </source>
</evidence>
<dbReference type="RefSeq" id="XP_033451504.1">
    <property type="nucleotide sequence ID" value="XM_033589493.1"/>
</dbReference>
<feature type="region of interest" description="Disordered" evidence="1">
    <location>
        <begin position="1"/>
        <end position="38"/>
    </location>
</feature>
<feature type="compositionally biased region" description="Polar residues" evidence="1">
    <location>
        <begin position="7"/>
        <end position="29"/>
    </location>
</feature>
<name>A0A6A5RY83_9PLEO</name>
<organism evidence="2 3">
    <name type="scientific">Didymella exigua CBS 183.55</name>
    <dbReference type="NCBI Taxonomy" id="1150837"/>
    <lineage>
        <taxon>Eukaryota</taxon>
        <taxon>Fungi</taxon>
        <taxon>Dikarya</taxon>
        <taxon>Ascomycota</taxon>
        <taxon>Pezizomycotina</taxon>
        <taxon>Dothideomycetes</taxon>
        <taxon>Pleosporomycetidae</taxon>
        <taxon>Pleosporales</taxon>
        <taxon>Pleosporineae</taxon>
        <taxon>Didymellaceae</taxon>
        <taxon>Didymella</taxon>
    </lineage>
</organism>
<feature type="compositionally biased region" description="Polar residues" evidence="1">
    <location>
        <begin position="162"/>
        <end position="172"/>
    </location>
</feature>
<protein>
    <submittedName>
        <fullName evidence="2">Uncharacterized protein</fullName>
    </submittedName>
</protein>
<dbReference type="GeneID" id="54347140"/>
<sequence>MPDDVPETNTTQSLRPPRTNSPRQRSPATACSCRHKGGVRPRCALAEPPRSGPVAQALGRALLRKLSVRPCCASSRSGPVAQALGRALLRKLSVRPCCASSRSDPVAQALGQTLLRKLSGAHERLSNAQGRATAREAETGISRHAEARLTTQSLGLPRTMPFESTRQCQSGHQPMALWGQRQE</sequence>
<evidence type="ECO:0000313" key="2">
    <source>
        <dbReference type="EMBL" id="KAF1931256.1"/>
    </source>
</evidence>
<dbReference type="EMBL" id="ML978961">
    <property type="protein sequence ID" value="KAF1931256.1"/>
    <property type="molecule type" value="Genomic_DNA"/>
</dbReference>
<dbReference type="AlphaFoldDB" id="A0A6A5RY83"/>
<keyword evidence="3" id="KW-1185">Reference proteome</keyword>
<accession>A0A6A5RY83</accession>